<dbReference type="STRING" id="5539.A0A3E2HG10"/>
<evidence type="ECO:0000313" key="5">
    <source>
        <dbReference type="Proteomes" id="UP000258309"/>
    </source>
</evidence>
<accession>A0A3E2HG10</accession>
<reference evidence="4 5" key="1">
    <citation type="submission" date="2018-05" db="EMBL/GenBank/DDBJ databases">
        <title>Draft genome sequence of Scytalidium lignicola DSM 105466, a ubiquitous saprotrophic fungus.</title>
        <authorList>
            <person name="Buettner E."/>
            <person name="Gebauer A.M."/>
            <person name="Hofrichter M."/>
            <person name="Liers C."/>
            <person name="Kellner H."/>
        </authorList>
    </citation>
    <scope>NUCLEOTIDE SEQUENCE [LARGE SCALE GENOMIC DNA]</scope>
    <source>
        <strain evidence="4 5">DSM 105466</strain>
    </source>
</reference>
<dbReference type="InterPro" id="IPR025340">
    <property type="entry name" value="DUF4246"/>
</dbReference>
<dbReference type="PANTHER" id="PTHR33119:SF1">
    <property type="entry name" value="FE2OG DIOXYGENASE DOMAIN-CONTAINING PROTEIN"/>
    <property type="match status" value="1"/>
</dbReference>
<dbReference type="Pfam" id="PF21666">
    <property type="entry name" value="DUF4246_N"/>
    <property type="match status" value="1"/>
</dbReference>
<dbReference type="Pfam" id="PF14033">
    <property type="entry name" value="DUF4246"/>
    <property type="match status" value="1"/>
</dbReference>
<gene>
    <name evidence="4" type="ORF">B7463_g3969</name>
</gene>
<dbReference type="AlphaFoldDB" id="A0A3E2HG10"/>
<proteinExistence type="predicted"/>
<feature type="non-terminal residue" evidence="4">
    <location>
        <position position="1"/>
    </location>
</feature>
<feature type="domain" description="DUF4246" evidence="2">
    <location>
        <begin position="108"/>
        <end position="533"/>
    </location>
</feature>
<dbReference type="InterPro" id="IPR049192">
    <property type="entry name" value="DUF4246_C"/>
</dbReference>
<dbReference type="Proteomes" id="UP000258309">
    <property type="component" value="Unassembled WGS sequence"/>
</dbReference>
<feature type="non-terminal residue" evidence="4">
    <location>
        <position position="596"/>
    </location>
</feature>
<feature type="region of interest" description="Disordered" evidence="1">
    <location>
        <begin position="312"/>
        <end position="346"/>
    </location>
</feature>
<evidence type="ECO:0000256" key="1">
    <source>
        <dbReference type="SAM" id="MobiDB-lite"/>
    </source>
</evidence>
<protein>
    <submittedName>
        <fullName evidence="4">Uncharacterized protein</fullName>
    </submittedName>
</protein>
<dbReference type="EMBL" id="NCSJ02000056">
    <property type="protein sequence ID" value="RFU32360.1"/>
    <property type="molecule type" value="Genomic_DNA"/>
</dbReference>
<organism evidence="4 5">
    <name type="scientific">Scytalidium lignicola</name>
    <name type="common">Hyphomycete</name>
    <dbReference type="NCBI Taxonomy" id="5539"/>
    <lineage>
        <taxon>Eukaryota</taxon>
        <taxon>Fungi</taxon>
        <taxon>Dikarya</taxon>
        <taxon>Ascomycota</taxon>
        <taxon>Pezizomycotina</taxon>
        <taxon>Leotiomycetes</taxon>
        <taxon>Leotiomycetes incertae sedis</taxon>
        <taxon>Scytalidium</taxon>
    </lineage>
</organism>
<dbReference type="OMA" id="QDRHEFI"/>
<sequence>MFRRNAAKAALAPPSKYGRHHLPGFNLPVDYIPQEHTEGSGRNLFSTALSSSDLEGRWSSLNLNTLRELTMIRMMDNITDKPEWDSKVFDNAITTKWKEEALGNDVTESMMKWVIAELQYKTKLFQDEGIVIAYEGGIIKSDIAVTEELKEVLKKAVHPLEDTPEKDYHPGSDQKVLDLVHPSLFPLVYGRTRILRDEIVGVDDCLLHIGHGEIISVSQLAPSPSRSGPWLMQRPYSDKFQWLPCDVEVNGEEGCKITSYINNLHPKKHIELYHVIEAIIDRTIPLWNLSLGPTDKELIGARGRERISYTEVQYEDKSVNENPNGGIDEGSNDGSQNLGDDSNEQSHRTLILPEPGEFAPIEPPEVDLREEAEARGLQVIVKLANIHLTPEKPTYDGGSWHVEGQLNEHICATALYYYDSENITESRLAFRQDSSLDELGISYNQDDHQWLETVYGCHQDGPPVQEVLDVLCKEGRLLTFPNILQHRVHPFQLADSTKPGHRKILALFLVDPRIRVISTAHVPPQQRHWWSEEIYRLNSLKPLPLELQHKVVDDVDFPIHMEEAKALRLELMDERKAFVEDQTEAMMSYTFSLCEH</sequence>
<dbReference type="OrthoDB" id="415532at2759"/>
<evidence type="ECO:0000313" key="4">
    <source>
        <dbReference type="EMBL" id="RFU32360.1"/>
    </source>
</evidence>
<keyword evidence="5" id="KW-1185">Reference proteome</keyword>
<evidence type="ECO:0000259" key="2">
    <source>
        <dbReference type="Pfam" id="PF14033"/>
    </source>
</evidence>
<dbReference type="PANTHER" id="PTHR33119">
    <property type="entry name" value="IFI3P"/>
    <property type="match status" value="1"/>
</dbReference>
<name>A0A3E2HG10_SCYLI</name>
<feature type="domain" description="DUF4246" evidence="3">
    <location>
        <begin position="22"/>
        <end position="100"/>
    </location>
</feature>
<evidence type="ECO:0000259" key="3">
    <source>
        <dbReference type="Pfam" id="PF21666"/>
    </source>
</evidence>
<comment type="caution">
    <text evidence="4">The sequence shown here is derived from an EMBL/GenBank/DDBJ whole genome shotgun (WGS) entry which is preliminary data.</text>
</comment>
<dbReference type="InterPro" id="IPR049207">
    <property type="entry name" value="DUF4246_N"/>
</dbReference>